<evidence type="ECO:0000256" key="4">
    <source>
        <dbReference type="ARBA" id="ARBA00022729"/>
    </source>
</evidence>
<dbReference type="SUPFAM" id="SSF57362">
    <property type="entry name" value="BPTI-like"/>
    <property type="match status" value="2"/>
</dbReference>
<dbReference type="InterPro" id="IPR002223">
    <property type="entry name" value="Kunitz_BPTI"/>
</dbReference>
<dbReference type="PANTHER" id="PTHR10083">
    <property type="entry name" value="KUNITZ-TYPE PROTEASE INHIBITOR-RELATED"/>
    <property type="match status" value="1"/>
</dbReference>
<comment type="caution">
    <text evidence="8">The sequence shown here is derived from an EMBL/GenBank/DDBJ whole genome shotgun (WGS) entry which is preliminary data.</text>
</comment>
<feature type="domain" description="BPTI/Kunitz inhibitor" evidence="7">
    <location>
        <begin position="82"/>
        <end position="132"/>
    </location>
</feature>
<dbReference type="PROSITE" id="PS00280">
    <property type="entry name" value="BPTI_KUNITZ_1"/>
    <property type="match status" value="2"/>
</dbReference>
<dbReference type="AlphaFoldDB" id="A0AAV4TL59"/>
<organism evidence="8 9">
    <name type="scientific">Caerostris extrusa</name>
    <name type="common">Bark spider</name>
    <name type="synonym">Caerostris bankana</name>
    <dbReference type="NCBI Taxonomy" id="172846"/>
    <lineage>
        <taxon>Eukaryota</taxon>
        <taxon>Metazoa</taxon>
        <taxon>Ecdysozoa</taxon>
        <taxon>Arthropoda</taxon>
        <taxon>Chelicerata</taxon>
        <taxon>Arachnida</taxon>
        <taxon>Araneae</taxon>
        <taxon>Araneomorphae</taxon>
        <taxon>Entelegynae</taxon>
        <taxon>Araneoidea</taxon>
        <taxon>Araneidae</taxon>
        <taxon>Caerostris</taxon>
    </lineage>
</organism>
<evidence type="ECO:0000259" key="7">
    <source>
        <dbReference type="PROSITE" id="PS50279"/>
    </source>
</evidence>
<dbReference type="FunFam" id="4.10.410.10:FF:000020">
    <property type="entry name" value="Collagen, type VI, alpha 3"/>
    <property type="match status" value="2"/>
</dbReference>
<comment type="subcellular location">
    <subcellularLocation>
        <location evidence="1">Secreted</location>
    </subcellularLocation>
</comment>
<keyword evidence="9" id="KW-1185">Reference proteome</keyword>
<keyword evidence="6" id="KW-1015">Disulfide bond</keyword>
<gene>
    <name evidence="8" type="ORF">CEXT_159771</name>
</gene>
<keyword evidence="2" id="KW-0964">Secreted</keyword>
<dbReference type="PANTHER" id="PTHR10083:SF374">
    <property type="entry name" value="BPTI_KUNITZ INHIBITOR DOMAIN-CONTAINING PROTEIN"/>
    <property type="match status" value="1"/>
</dbReference>
<dbReference type="GO" id="GO:0004867">
    <property type="term" value="F:serine-type endopeptidase inhibitor activity"/>
    <property type="evidence" value="ECO:0007669"/>
    <property type="project" value="UniProtKB-KW"/>
</dbReference>
<accession>A0AAV4TL59</accession>
<reference evidence="8 9" key="1">
    <citation type="submission" date="2021-06" db="EMBL/GenBank/DDBJ databases">
        <title>Caerostris extrusa draft genome.</title>
        <authorList>
            <person name="Kono N."/>
            <person name="Arakawa K."/>
        </authorList>
    </citation>
    <scope>NUCLEOTIDE SEQUENCE [LARGE SCALE GENOMIC DNA]</scope>
</reference>
<dbReference type="InterPro" id="IPR036880">
    <property type="entry name" value="Kunitz_BPTI_sf"/>
</dbReference>
<keyword evidence="3" id="KW-0646">Protease inhibitor</keyword>
<keyword evidence="5" id="KW-0722">Serine protease inhibitor</keyword>
<dbReference type="GO" id="GO:0005615">
    <property type="term" value="C:extracellular space"/>
    <property type="evidence" value="ECO:0007669"/>
    <property type="project" value="TreeGrafter"/>
</dbReference>
<dbReference type="SMART" id="SM00131">
    <property type="entry name" value="KU"/>
    <property type="match status" value="2"/>
</dbReference>
<feature type="domain" description="BPTI/Kunitz inhibitor" evidence="7">
    <location>
        <begin position="170"/>
        <end position="218"/>
    </location>
</feature>
<evidence type="ECO:0000313" key="9">
    <source>
        <dbReference type="Proteomes" id="UP001054945"/>
    </source>
</evidence>
<dbReference type="PROSITE" id="PS50279">
    <property type="entry name" value="BPTI_KUNITZ_2"/>
    <property type="match status" value="2"/>
</dbReference>
<dbReference type="Proteomes" id="UP001054945">
    <property type="component" value="Unassembled WGS sequence"/>
</dbReference>
<dbReference type="CDD" id="cd00109">
    <property type="entry name" value="Kunitz-type"/>
    <property type="match status" value="1"/>
</dbReference>
<evidence type="ECO:0000256" key="1">
    <source>
        <dbReference type="ARBA" id="ARBA00004613"/>
    </source>
</evidence>
<evidence type="ECO:0000256" key="3">
    <source>
        <dbReference type="ARBA" id="ARBA00022690"/>
    </source>
</evidence>
<dbReference type="EMBL" id="BPLR01011383">
    <property type="protein sequence ID" value="GIY46181.1"/>
    <property type="molecule type" value="Genomic_DNA"/>
</dbReference>
<name>A0AAV4TL59_CAEEX</name>
<dbReference type="Gene3D" id="4.10.410.10">
    <property type="entry name" value="Pancreatic trypsin inhibitor Kunitz domain"/>
    <property type="match status" value="2"/>
</dbReference>
<evidence type="ECO:0000256" key="5">
    <source>
        <dbReference type="ARBA" id="ARBA00022900"/>
    </source>
</evidence>
<dbReference type="Pfam" id="PF00014">
    <property type="entry name" value="Kunitz_BPTI"/>
    <property type="match status" value="2"/>
</dbReference>
<dbReference type="InterPro" id="IPR020901">
    <property type="entry name" value="Prtase_inh_Kunz-CS"/>
</dbReference>
<evidence type="ECO:0000256" key="2">
    <source>
        <dbReference type="ARBA" id="ARBA00022525"/>
    </source>
</evidence>
<proteinExistence type="predicted"/>
<dbReference type="PRINTS" id="PR00759">
    <property type="entry name" value="BASICPTASE"/>
</dbReference>
<protein>
    <submittedName>
        <fullName evidence="8">Kunitz-type U19-barytoxin-Tl1a</fullName>
    </submittedName>
</protein>
<keyword evidence="4" id="KW-0732">Signal</keyword>
<evidence type="ECO:0000313" key="8">
    <source>
        <dbReference type="EMBL" id="GIY46181.1"/>
    </source>
</evidence>
<dbReference type="InterPro" id="IPR050098">
    <property type="entry name" value="TFPI/VKTCI-like"/>
</dbReference>
<sequence length="230" mass="25867">MFNIRSYSFVHKLDSLRKLDMLFLHAGNFVCLRTPTARKEILVYGYIPAYTPGALDSCLAVPIPLLFRLTPAQPNYDNIPRCMQPPAAGLCLAYFPSFYYNPSTKKCESFIYGGCQGNQNRFINEEQCMKACGGRSDSVVENNEEREKPAVENNDALVDGNNEATAVDICSQPKVVGLCYASFIRFYFNGEKCESFIYGGCQGNQNNFESEEDCIKTCPPKTTERKETQE</sequence>
<evidence type="ECO:0000256" key="6">
    <source>
        <dbReference type="ARBA" id="ARBA00023157"/>
    </source>
</evidence>